<dbReference type="InterPro" id="IPR003018">
    <property type="entry name" value="GAF"/>
</dbReference>
<dbReference type="GO" id="GO:0043709">
    <property type="term" value="P:cell adhesion involved in single-species biofilm formation"/>
    <property type="evidence" value="ECO:0007669"/>
    <property type="project" value="TreeGrafter"/>
</dbReference>
<dbReference type="InterPro" id="IPR000160">
    <property type="entry name" value="GGDEF_dom"/>
</dbReference>
<organism evidence="2 3">
    <name type="scientific">Flintibacter faecis</name>
    <dbReference type="NCBI Taxonomy" id="2763047"/>
    <lineage>
        <taxon>Bacteria</taxon>
        <taxon>Bacillati</taxon>
        <taxon>Bacillota</taxon>
        <taxon>Clostridia</taxon>
        <taxon>Eubacteriales</taxon>
        <taxon>Flintibacter</taxon>
    </lineage>
</organism>
<feature type="domain" description="GGDEF" evidence="1">
    <location>
        <begin position="325"/>
        <end position="450"/>
    </location>
</feature>
<dbReference type="GO" id="GO:0005886">
    <property type="term" value="C:plasma membrane"/>
    <property type="evidence" value="ECO:0007669"/>
    <property type="project" value="TreeGrafter"/>
</dbReference>
<dbReference type="Pfam" id="PF01590">
    <property type="entry name" value="GAF"/>
    <property type="match status" value="1"/>
</dbReference>
<dbReference type="Proteomes" id="UP000602260">
    <property type="component" value="Unassembled WGS sequence"/>
</dbReference>
<dbReference type="PROSITE" id="PS50887">
    <property type="entry name" value="GGDEF"/>
    <property type="match status" value="1"/>
</dbReference>
<accession>A0A8J6J581</accession>
<dbReference type="SUPFAM" id="SSF55073">
    <property type="entry name" value="Nucleotide cyclase"/>
    <property type="match status" value="1"/>
</dbReference>
<dbReference type="InterPro" id="IPR029787">
    <property type="entry name" value="Nucleotide_cyclase"/>
</dbReference>
<dbReference type="InterPro" id="IPR050469">
    <property type="entry name" value="Diguanylate_Cyclase"/>
</dbReference>
<gene>
    <name evidence="2" type="ORF">H8S55_11520</name>
</gene>
<sequence length="450" mass="50985">MAKSRNVCQFFQNLDELVYAADIETHELVYLNQKALDAFGLKSLDEIKGKNCYEVLQNSAIPCGVCNNDRLCVGQFEEWRYYNPVIEKYFILKDTLIEDSETKRKYRIEIAVDITKERVQDQVIQLYRDIEALANEGLKKAIAAESPDESINIILEHLGKALSGERTYIFEKNENGGDDNTYEWCAPGIHPEKDNLQNLPPDVCANWYSNFEDGKAIMIPDLEETKETDPLQYENLKRQGIHSTVIVPLYDKGKVIGFCGVDNPPPKFLEYSHDMLQIAAAFLLSCLKRRKLLNKLLELSYKDALTKLGNRFALTDFVNQLDPTQSVAVVYCDVTGLKQMNDTQGHEAGDALILDACECLKQVFDSSCLFRIGGDELLAVCPNVTQADTDALAAQLREVTRKHSVNLAIGSVRMETLGDDLFRAVTEAEQLMYADKAEYYKKSGIDRRRR</sequence>
<evidence type="ECO:0000259" key="1">
    <source>
        <dbReference type="PROSITE" id="PS50887"/>
    </source>
</evidence>
<dbReference type="SUPFAM" id="SSF55781">
    <property type="entry name" value="GAF domain-like"/>
    <property type="match status" value="1"/>
</dbReference>
<dbReference type="PANTHER" id="PTHR45138:SF9">
    <property type="entry name" value="DIGUANYLATE CYCLASE DGCM-RELATED"/>
    <property type="match status" value="1"/>
</dbReference>
<dbReference type="InterPro" id="IPR029016">
    <property type="entry name" value="GAF-like_dom_sf"/>
</dbReference>
<evidence type="ECO:0000313" key="3">
    <source>
        <dbReference type="Proteomes" id="UP000602260"/>
    </source>
</evidence>
<reference evidence="2" key="1">
    <citation type="submission" date="2020-08" db="EMBL/GenBank/DDBJ databases">
        <title>Genome public.</title>
        <authorList>
            <person name="Liu C."/>
            <person name="Sun Q."/>
        </authorList>
    </citation>
    <scope>NUCLEOTIDE SEQUENCE</scope>
    <source>
        <strain evidence="2">BX5</strain>
    </source>
</reference>
<dbReference type="PANTHER" id="PTHR45138">
    <property type="entry name" value="REGULATORY COMPONENTS OF SENSORY TRANSDUCTION SYSTEM"/>
    <property type="match status" value="1"/>
</dbReference>
<evidence type="ECO:0000313" key="2">
    <source>
        <dbReference type="EMBL" id="MBC5717935.1"/>
    </source>
</evidence>
<keyword evidence="3" id="KW-1185">Reference proteome</keyword>
<comment type="caution">
    <text evidence="2">The sequence shown here is derived from an EMBL/GenBank/DDBJ whole genome shotgun (WGS) entry which is preliminary data.</text>
</comment>
<dbReference type="SMART" id="SM00267">
    <property type="entry name" value="GGDEF"/>
    <property type="match status" value="1"/>
</dbReference>
<dbReference type="Gene3D" id="3.30.450.40">
    <property type="match status" value="1"/>
</dbReference>
<dbReference type="NCBIfam" id="TIGR00254">
    <property type="entry name" value="GGDEF"/>
    <property type="match status" value="1"/>
</dbReference>
<dbReference type="Pfam" id="PF00990">
    <property type="entry name" value="GGDEF"/>
    <property type="match status" value="1"/>
</dbReference>
<dbReference type="AlphaFoldDB" id="A0A8J6J581"/>
<dbReference type="GO" id="GO:0052621">
    <property type="term" value="F:diguanylate cyclase activity"/>
    <property type="evidence" value="ECO:0007669"/>
    <property type="project" value="TreeGrafter"/>
</dbReference>
<proteinExistence type="predicted"/>
<dbReference type="Gene3D" id="3.30.70.270">
    <property type="match status" value="1"/>
</dbReference>
<protein>
    <submittedName>
        <fullName evidence="2">Diguanylate cyclase</fullName>
    </submittedName>
</protein>
<dbReference type="GO" id="GO:1902201">
    <property type="term" value="P:negative regulation of bacterial-type flagellum-dependent cell motility"/>
    <property type="evidence" value="ECO:0007669"/>
    <property type="project" value="TreeGrafter"/>
</dbReference>
<name>A0A8J6J581_9FIRM</name>
<dbReference type="RefSeq" id="WP_186879077.1">
    <property type="nucleotide sequence ID" value="NZ_JACOPN010000008.1"/>
</dbReference>
<dbReference type="InterPro" id="IPR043128">
    <property type="entry name" value="Rev_trsase/Diguanyl_cyclase"/>
</dbReference>
<dbReference type="EMBL" id="JACOPN010000008">
    <property type="protein sequence ID" value="MBC5717935.1"/>
    <property type="molecule type" value="Genomic_DNA"/>
</dbReference>
<dbReference type="CDD" id="cd01949">
    <property type="entry name" value="GGDEF"/>
    <property type="match status" value="1"/>
</dbReference>